<accession>A0A401QS77</accession>
<proteinExistence type="predicted"/>
<feature type="chain" id="PRO_5039235404" description="DUF4232 domain-containing protein" evidence="2">
    <location>
        <begin position="25"/>
        <end position="212"/>
    </location>
</feature>
<evidence type="ECO:0000256" key="1">
    <source>
        <dbReference type="SAM" id="MobiDB-lite"/>
    </source>
</evidence>
<reference evidence="4 5" key="1">
    <citation type="journal article" date="2019" name="Microbiol. Resour. Announc.">
        <title>Draft Genome Sequence of the Most Traditional epsilon-Poly-l-Lysine Producer, Streptomyces albulus NBRC14147.</title>
        <authorList>
            <person name="Yamanaka K."/>
            <person name="Hamano Y."/>
        </authorList>
    </citation>
    <scope>NUCLEOTIDE SEQUENCE [LARGE SCALE GENOMIC DNA]</scope>
    <source>
        <strain evidence="4 5">NBRC 14147</strain>
    </source>
</reference>
<comment type="caution">
    <text evidence="4">The sequence shown here is derived from an EMBL/GenBank/DDBJ whole genome shotgun (WGS) entry which is preliminary data.</text>
</comment>
<name>A0A401QS77_STRNR</name>
<dbReference type="Pfam" id="PF14016">
    <property type="entry name" value="DUF4232"/>
    <property type="match status" value="1"/>
</dbReference>
<dbReference type="EMBL" id="BHXC01000006">
    <property type="protein sequence ID" value="GCB88234.1"/>
    <property type="molecule type" value="Genomic_DNA"/>
</dbReference>
<feature type="region of interest" description="Disordered" evidence="1">
    <location>
        <begin position="30"/>
        <end position="84"/>
    </location>
</feature>
<dbReference type="PROSITE" id="PS51257">
    <property type="entry name" value="PROKAR_LIPOPROTEIN"/>
    <property type="match status" value="1"/>
</dbReference>
<evidence type="ECO:0000313" key="5">
    <source>
        <dbReference type="Proteomes" id="UP000288351"/>
    </source>
</evidence>
<organism evidence="4 5">
    <name type="scientific">Streptomyces noursei</name>
    <name type="common">Streptomyces albulus</name>
    <dbReference type="NCBI Taxonomy" id="1971"/>
    <lineage>
        <taxon>Bacteria</taxon>
        <taxon>Bacillati</taxon>
        <taxon>Actinomycetota</taxon>
        <taxon>Actinomycetes</taxon>
        <taxon>Kitasatosporales</taxon>
        <taxon>Streptomycetaceae</taxon>
        <taxon>Streptomyces</taxon>
    </lineage>
</organism>
<evidence type="ECO:0000259" key="3">
    <source>
        <dbReference type="Pfam" id="PF14016"/>
    </source>
</evidence>
<dbReference type="InterPro" id="IPR025326">
    <property type="entry name" value="DUF4232"/>
</dbReference>
<feature type="signal peptide" evidence="2">
    <location>
        <begin position="1"/>
        <end position="24"/>
    </location>
</feature>
<dbReference type="AlphaFoldDB" id="A0A401QS77"/>
<keyword evidence="2" id="KW-0732">Signal</keyword>
<evidence type="ECO:0000313" key="4">
    <source>
        <dbReference type="EMBL" id="GCB88234.1"/>
    </source>
</evidence>
<evidence type="ECO:0000256" key="2">
    <source>
        <dbReference type="SAM" id="SignalP"/>
    </source>
</evidence>
<gene>
    <name evidence="4" type="ORF">SALB_00904</name>
</gene>
<sequence>MHRTSVRRAVTATAIGLTATVALTACQASDSTDANGKGGSSSAAASSSNSPSGSSANSSSESKPSSGNGSHASSTTSKASTCRTSNLRITAKNQGEARQGVGDILITFTNTGSNCRMEGFPGVDLKTNYGTQSVDRNKQEVGIPFTLKAGKRATANIAYPINNTGGSGVRGTALVVTPPNETHHVTVPVSVSLPVSNTDEGKLEVTPVFQEH</sequence>
<feature type="domain" description="DUF4232" evidence="3">
    <location>
        <begin position="82"/>
        <end position="208"/>
    </location>
</feature>
<protein>
    <recommendedName>
        <fullName evidence="3">DUF4232 domain-containing protein</fullName>
    </recommendedName>
</protein>
<dbReference type="Proteomes" id="UP000288351">
    <property type="component" value="Unassembled WGS sequence"/>
</dbReference>
<feature type="compositionally biased region" description="Low complexity" evidence="1">
    <location>
        <begin position="40"/>
        <end position="84"/>
    </location>
</feature>